<dbReference type="EMBL" id="ABCB02000021">
    <property type="protein sequence ID" value="EDO59685.1"/>
    <property type="molecule type" value="Genomic_DNA"/>
</dbReference>
<dbReference type="Proteomes" id="UP000003490">
    <property type="component" value="Unassembled WGS sequence"/>
</dbReference>
<comment type="caution">
    <text evidence="7">The sequence shown here is derived from an EMBL/GenBank/DDBJ whole genome shotgun (WGS) entry which is preliminary data.</text>
</comment>
<gene>
    <name evidence="7" type="ORF">CLOLEP_03735</name>
</gene>
<keyword evidence="2 5" id="KW-0812">Transmembrane</keyword>
<keyword evidence="4 5" id="KW-0472">Membrane</keyword>
<dbReference type="InterPro" id="IPR007829">
    <property type="entry name" value="TM2"/>
</dbReference>
<keyword evidence="3 5" id="KW-1133">Transmembrane helix</keyword>
<evidence type="ECO:0000313" key="8">
    <source>
        <dbReference type="Proteomes" id="UP000003490"/>
    </source>
</evidence>
<dbReference type="eggNOG" id="COG2314">
    <property type="taxonomic scope" value="Bacteria"/>
</dbReference>
<evidence type="ECO:0000256" key="3">
    <source>
        <dbReference type="ARBA" id="ARBA00022989"/>
    </source>
</evidence>
<dbReference type="Pfam" id="PF05154">
    <property type="entry name" value="TM2"/>
    <property type="match status" value="1"/>
</dbReference>
<evidence type="ECO:0000256" key="2">
    <source>
        <dbReference type="ARBA" id="ARBA00022692"/>
    </source>
</evidence>
<evidence type="ECO:0000256" key="4">
    <source>
        <dbReference type="ARBA" id="ARBA00023136"/>
    </source>
</evidence>
<reference evidence="7 8" key="2">
    <citation type="submission" date="2007-08" db="EMBL/GenBank/DDBJ databases">
        <authorList>
            <person name="Fulton L."/>
            <person name="Clifton S."/>
            <person name="Fulton B."/>
            <person name="Xu J."/>
            <person name="Minx P."/>
            <person name="Pepin K.H."/>
            <person name="Johnson M."/>
            <person name="Thiruvilangam P."/>
            <person name="Bhonagiri V."/>
            <person name="Nash W.E."/>
            <person name="Wang C."/>
            <person name="Mardis E.R."/>
            <person name="Wilson R.K."/>
        </authorList>
    </citation>
    <scope>NUCLEOTIDE SEQUENCE [LARGE SCALE GENOMIC DNA]</scope>
    <source>
        <strain evidence="7 8">DSM 753</strain>
    </source>
</reference>
<dbReference type="PANTHER" id="PTHR21016:SF25">
    <property type="entry name" value="TM2 DOMAIN-CONTAINING PROTEIN DDB_G0277895-RELATED"/>
    <property type="match status" value="1"/>
</dbReference>
<organism evidence="7 8">
    <name type="scientific">[Clostridium] leptum DSM 753</name>
    <dbReference type="NCBI Taxonomy" id="428125"/>
    <lineage>
        <taxon>Bacteria</taxon>
        <taxon>Bacillati</taxon>
        <taxon>Bacillota</taxon>
        <taxon>Clostridia</taxon>
        <taxon>Eubacteriales</taxon>
        <taxon>Oscillospiraceae</taxon>
        <taxon>Oscillospiraceae incertae sedis</taxon>
    </lineage>
</organism>
<evidence type="ECO:0000256" key="5">
    <source>
        <dbReference type="SAM" id="Phobius"/>
    </source>
</evidence>
<dbReference type="HOGENOM" id="CLU_081297_5_2_9"/>
<accession>A7VYQ7</accession>
<dbReference type="InterPro" id="IPR050932">
    <property type="entry name" value="TM2D1-3-like"/>
</dbReference>
<sequence>MRCPHCGWENPHGNHHCGSCGAALPVNGFYQQPYSSYTPCPSPISPMPVSPVSPSHRWVAFVLCFFFGILGIHRFYVGKVGTGLLYLFTGGLCGIGWLIDLIMTACGSFTDKAGLPLKL</sequence>
<dbReference type="GO" id="GO:0016020">
    <property type="term" value="C:membrane"/>
    <property type="evidence" value="ECO:0007669"/>
    <property type="project" value="UniProtKB-SubCell"/>
</dbReference>
<feature type="transmembrane region" description="Helical" evidence="5">
    <location>
        <begin position="84"/>
        <end position="110"/>
    </location>
</feature>
<evidence type="ECO:0000259" key="6">
    <source>
        <dbReference type="Pfam" id="PF05154"/>
    </source>
</evidence>
<name>A7VYQ7_9FIRM</name>
<evidence type="ECO:0000313" key="7">
    <source>
        <dbReference type="EMBL" id="EDO59685.1"/>
    </source>
</evidence>
<feature type="domain" description="TM2" evidence="6">
    <location>
        <begin position="56"/>
        <end position="102"/>
    </location>
</feature>
<evidence type="ECO:0000256" key="1">
    <source>
        <dbReference type="ARBA" id="ARBA00004141"/>
    </source>
</evidence>
<comment type="subcellular location">
    <subcellularLocation>
        <location evidence="1">Membrane</location>
        <topology evidence="1">Multi-pass membrane protein</topology>
    </subcellularLocation>
</comment>
<reference evidence="7 8" key="1">
    <citation type="submission" date="2007-08" db="EMBL/GenBank/DDBJ databases">
        <title>Draft genome sequence of Clostridium leptum (DSM 753).</title>
        <authorList>
            <person name="Sudarsanam P."/>
            <person name="Ley R."/>
            <person name="Guruge J."/>
            <person name="Turnbaugh P.J."/>
            <person name="Mahowald M."/>
            <person name="Liep D."/>
            <person name="Gordon J."/>
        </authorList>
    </citation>
    <scope>NUCLEOTIDE SEQUENCE [LARGE SCALE GENOMIC DNA]</scope>
    <source>
        <strain evidence="7 8">DSM 753</strain>
    </source>
</reference>
<protein>
    <submittedName>
        <fullName evidence="7">TM2 domain protein</fullName>
    </submittedName>
</protein>
<dbReference type="PANTHER" id="PTHR21016">
    <property type="entry name" value="BETA-AMYLOID BINDING PROTEIN-RELATED"/>
    <property type="match status" value="1"/>
</dbReference>
<feature type="transmembrane region" description="Helical" evidence="5">
    <location>
        <begin position="58"/>
        <end position="77"/>
    </location>
</feature>
<dbReference type="AlphaFoldDB" id="A7VYQ7"/>
<proteinExistence type="predicted"/>